<dbReference type="RefSeq" id="WP_167696340.1">
    <property type="nucleotide sequence ID" value="NZ_CP118182.1"/>
</dbReference>
<dbReference type="AlphaFoldDB" id="A0A968GGH1"/>
<evidence type="ECO:0000313" key="1">
    <source>
        <dbReference type="EMBL" id="NIZ70106.1"/>
    </source>
</evidence>
<keyword evidence="2" id="KW-1185">Reference proteome</keyword>
<comment type="caution">
    <text evidence="1">The sequence shown here is derived from an EMBL/GenBank/DDBJ whole genome shotgun (WGS) entry which is preliminary data.</text>
</comment>
<dbReference type="EMBL" id="JAATLM010000002">
    <property type="protein sequence ID" value="NIZ70106.1"/>
    <property type="molecule type" value="Genomic_DNA"/>
</dbReference>
<protein>
    <submittedName>
        <fullName evidence="1">Uncharacterized protein</fullName>
    </submittedName>
</protein>
<name>A0A968GGH1_9SPIO</name>
<evidence type="ECO:0000313" key="2">
    <source>
        <dbReference type="Proteomes" id="UP000778951"/>
    </source>
</evidence>
<sequence length="225" mass="24396">MQKIYTTFFLTLLLLTTVPLHAGILGHNVGLRGSLDLANGRGNSCLLSTPMDFDSPFKLSGGFNLFYDLVFESSPNGYGHWSVGSAMQFNFARKSFFTALDTSIVEAKWNEMSLEATVKYHMLMIFYAGLGGGVVYNTKAKFSHSTFLPADPISVWSLHPTLHLELGGNIPVGPAILQREYRIYLNIATKASINPLAFKPAKGVFASPASINLFVGAVLGPSVIG</sequence>
<dbReference type="Proteomes" id="UP000778951">
    <property type="component" value="Unassembled WGS sequence"/>
</dbReference>
<proteinExistence type="predicted"/>
<reference evidence="1" key="1">
    <citation type="submission" date="2020-03" db="EMBL/GenBank/DDBJ databases">
        <title>Spirochaetal bacteria isolated from arthropods constitute a novel genus Entomospira genus novum within the order Spirochaetales.</title>
        <authorList>
            <person name="Grana-Miraglia L."/>
            <person name="Sikutova S."/>
            <person name="Fingerle V."/>
            <person name="Sing A."/>
            <person name="Castillo-Ramirez S."/>
            <person name="Margos G."/>
            <person name="Rudolf I."/>
        </authorList>
    </citation>
    <scope>NUCLEOTIDE SEQUENCE</scope>
    <source>
        <strain evidence="1">BR149</strain>
    </source>
</reference>
<gene>
    <name evidence="1" type="ORF">HCT48_07790</name>
</gene>
<accession>A0A968GGH1</accession>
<organism evidence="1 2">
    <name type="scientific">Entomospira culicis</name>
    <dbReference type="NCBI Taxonomy" id="2719989"/>
    <lineage>
        <taxon>Bacteria</taxon>
        <taxon>Pseudomonadati</taxon>
        <taxon>Spirochaetota</taxon>
        <taxon>Spirochaetia</taxon>
        <taxon>Spirochaetales</taxon>
        <taxon>Spirochaetaceae</taxon>
        <taxon>Entomospira</taxon>
    </lineage>
</organism>